<name>A0A7J5B6P7_9MICO</name>
<keyword evidence="2" id="KW-1185">Reference proteome</keyword>
<evidence type="ECO:0008006" key="3">
    <source>
        <dbReference type="Google" id="ProtNLM"/>
    </source>
</evidence>
<comment type="caution">
    <text evidence="1">The sequence shown here is derived from an EMBL/GenBank/DDBJ whole genome shotgun (WGS) entry which is preliminary data.</text>
</comment>
<reference evidence="1 2" key="1">
    <citation type="submission" date="2019-09" db="EMBL/GenBank/DDBJ databases">
        <title>Phylogeny of genus Pseudoclavibacter and closely related genus.</title>
        <authorList>
            <person name="Li Y."/>
        </authorList>
    </citation>
    <scope>NUCLEOTIDE SEQUENCE [LARGE SCALE GENOMIC DNA]</scope>
    <source>
        <strain evidence="1 2">THG-MD12</strain>
    </source>
</reference>
<gene>
    <name evidence="1" type="ORF">F8O03_06030</name>
</gene>
<protein>
    <recommendedName>
        <fullName evidence="3">DUF3168 domain-containing protein</fullName>
    </recommendedName>
</protein>
<accession>A0A7J5B6P7</accession>
<evidence type="ECO:0000313" key="2">
    <source>
        <dbReference type="Proteomes" id="UP000490386"/>
    </source>
</evidence>
<dbReference type="EMBL" id="WBJX01000001">
    <property type="protein sequence ID" value="KAB1639865.1"/>
    <property type="molecule type" value="Genomic_DNA"/>
</dbReference>
<dbReference type="OrthoDB" id="5121865at2"/>
<organism evidence="1 2">
    <name type="scientific">Pseudoclavibacter terrae</name>
    <dbReference type="NCBI Taxonomy" id="1530195"/>
    <lineage>
        <taxon>Bacteria</taxon>
        <taxon>Bacillati</taxon>
        <taxon>Actinomycetota</taxon>
        <taxon>Actinomycetes</taxon>
        <taxon>Micrococcales</taxon>
        <taxon>Microbacteriaceae</taxon>
        <taxon>Pseudoclavibacter</taxon>
    </lineage>
</organism>
<dbReference type="RefSeq" id="WP_151423006.1">
    <property type="nucleotide sequence ID" value="NZ_WBJX01000001.1"/>
</dbReference>
<proteinExistence type="predicted"/>
<sequence length="121" mass="12981">MKPPDVKALILQHLPEVVGAVVVSSRPDNGTNRYVRVLASGGDGRSNRLQQTLQVTLDVYAESTGRAHTLAMDADAWMHALPASALPINRIAGATTPAEYPDPDVGLARYTATYQVVVLCR</sequence>
<dbReference type="AlphaFoldDB" id="A0A7J5B6P7"/>
<evidence type="ECO:0000313" key="1">
    <source>
        <dbReference type="EMBL" id="KAB1639865.1"/>
    </source>
</evidence>
<dbReference type="Proteomes" id="UP000490386">
    <property type="component" value="Unassembled WGS sequence"/>
</dbReference>